<sequence>MRIRDIKAHCNEQIKDMMINGGDEAVQDLSNIVKPEDIVTSEQLVTLLALFPSIHRTGCQLSYETLTTYVILSKPQETVTENNNKKQIDVVVDGPIVGKEVSAVRKVALKNVTVRPKPEKKKKVHTLTSVITARSNAACGITNKPKDAIIDIDAADADNHLAAVDYHEINEKMRAILVEWLIEVHNKFELMPETLYLTVHIVDRYLSMRLVSRKILQLIGMSAMLIASKYEHVWALEVNDFVYIADNDYNRAQILDVVSDQEMENMIFFLAELALMQYELI</sequence>
<dbReference type="Gene3D" id="1.10.472.10">
    <property type="entry name" value="Cyclin-like"/>
    <property type="match status" value="1"/>
</dbReference>
<feature type="domain" description="Cyclin-like" evidence="10">
    <location>
        <begin position="179"/>
        <end position="263"/>
    </location>
</feature>
<dbReference type="FunFam" id="1.10.472.10:FF:000001">
    <property type="entry name" value="G2/mitotic-specific cyclin"/>
    <property type="match status" value="1"/>
</dbReference>
<dbReference type="Pfam" id="PF00134">
    <property type="entry name" value="Cyclin_N"/>
    <property type="match status" value="1"/>
</dbReference>
<dbReference type="SMART" id="SM00385">
    <property type="entry name" value="CYCLIN"/>
    <property type="match status" value="1"/>
</dbReference>
<evidence type="ECO:0000256" key="8">
    <source>
        <dbReference type="RuleBase" id="RU000383"/>
    </source>
</evidence>
<dbReference type="InterPro" id="IPR036915">
    <property type="entry name" value="Cyclin-like_sf"/>
</dbReference>
<dbReference type="SUPFAM" id="SSF118203">
    <property type="entry name" value="Vacuolar ATP synthase subunit C"/>
    <property type="match status" value="1"/>
</dbReference>
<comment type="subunit">
    <text evidence="9">V-ATPase is a heteromultimeric enzyme composed of a peripheral catalytic V1 complex (components A to H) attached to an integral membrane V0 proton pore complex.</text>
</comment>
<evidence type="ECO:0000313" key="11">
    <source>
        <dbReference type="EMBL" id="KAF9605305.1"/>
    </source>
</evidence>
<dbReference type="GO" id="GO:0051301">
    <property type="term" value="P:cell division"/>
    <property type="evidence" value="ECO:0007669"/>
    <property type="project" value="UniProtKB-KW"/>
</dbReference>
<protein>
    <recommendedName>
        <fullName evidence="9">V-type proton ATPase subunit C</fullName>
    </recommendedName>
</protein>
<accession>A0A835LRY4</accession>
<dbReference type="InterPro" id="IPR004907">
    <property type="entry name" value="ATPase_V1-cplx_csu"/>
</dbReference>
<evidence type="ECO:0000256" key="9">
    <source>
        <dbReference type="RuleBase" id="RU364010"/>
    </source>
</evidence>
<dbReference type="InterPro" id="IPR048258">
    <property type="entry name" value="Cyclins_cyclin-box"/>
</dbReference>
<keyword evidence="12" id="KW-1185">Reference proteome</keyword>
<dbReference type="OrthoDB" id="1934866at2759"/>
<reference evidence="11 12" key="1">
    <citation type="submission" date="2020-10" db="EMBL/GenBank/DDBJ databases">
        <title>The Coptis chinensis genome and diversification of protoberbering-type alkaloids.</title>
        <authorList>
            <person name="Wang B."/>
            <person name="Shu S."/>
            <person name="Song C."/>
            <person name="Liu Y."/>
        </authorList>
    </citation>
    <scope>NUCLEOTIDE SEQUENCE [LARGE SCALE GENOMIC DNA]</scope>
    <source>
        <strain evidence="11">HL-2020</strain>
        <tissue evidence="11">Leaf</tissue>
    </source>
</reference>
<evidence type="ECO:0000313" key="12">
    <source>
        <dbReference type="Proteomes" id="UP000631114"/>
    </source>
</evidence>
<dbReference type="SUPFAM" id="SSF47954">
    <property type="entry name" value="Cyclin-like"/>
    <property type="match status" value="1"/>
</dbReference>
<dbReference type="AlphaFoldDB" id="A0A835LRY4"/>
<keyword evidence="7" id="KW-0131">Cell cycle</keyword>
<dbReference type="GO" id="GO:0033180">
    <property type="term" value="C:proton-transporting V-type ATPase, V1 domain"/>
    <property type="evidence" value="ECO:0007669"/>
    <property type="project" value="InterPro"/>
</dbReference>
<keyword evidence="3" id="KW-0132">Cell division</keyword>
<dbReference type="PROSITE" id="PS00292">
    <property type="entry name" value="CYCLINS"/>
    <property type="match status" value="1"/>
</dbReference>
<proteinExistence type="inferred from homology"/>
<dbReference type="InterPro" id="IPR036132">
    <property type="entry name" value="Vac_ATP_synth_c_sf"/>
</dbReference>
<dbReference type="Proteomes" id="UP000631114">
    <property type="component" value="Unassembled WGS sequence"/>
</dbReference>
<comment type="function">
    <text evidence="9">Subunit of the V1 complex of vacuolar(H+)-ATPase (V-ATPase), a multisubunit enzyme composed of a peripheral complex (V1) that hydrolyzes ATP and a membrane integral complex (V0) that translocates protons. V-ATPase is responsible for acidifying and maintaining the pH of intracellular compartments and in some cell types, is targeted to the plasma membrane, where it is responsible for acidifying the extracellular environment. Subunit C is necessary for the assembly of the catalytic sector of the enzyme and is likely to have a specific function in its catalytic activity.</text>
</comment>
<keyword evidence="2 9" id="KW-0813">Transport</keyword>
<dbReference type="EMBL" id="JADFTS010000005">
    <property type="protein sequence ID" value="KAF9605305.1"/>
    <property type="molecule type" value="Genomic_DNA"/>
</dbReference>
<keyword evidence="4 9" id="KW-0375">Hydrogen ion transport</keyword>
<dbReference type="GO" id="GO:0046961">
    <property type="term" value="F:proton-transporting ATPase activity, rotational mechanism"/>
    <property type="evidence" value="ECO:0007669"/>
    <property type="project" value="InterPro"/>
</dbReference>
<evidence type="ECO:0000256" key="4">
    <source>
        <dbReference type="ARBA" id="ARBA00022781"/>
    </source>
</evidence>
<evidence type="ECO:0000259" key="10">
    <source>
        <dbReference type="SMART" id="SM00385"/>
    </source>
</evidence>
<evidence type="ECO:0000256" key="3">
    <source>
        <dbReference type="ARBA" id="ARBA00022618"/>
    </source>
</evidence>
<evidence type="ECO:0000256" key="2">
    <source>
        <dbReference type="ARBA" id="ARBA00022448"/>
    </source>
</evidence>
<dbReference type="InterPro" id="IPR013763">
    <property type="entry name" value="Cyclin-like_dom"/>
</dbReference>
<name>A0A835LRY4_9MAGN</name>
<comment type="similarity">
    <text evidence="8">Belongs to the cyclin family.</text>
</comment>
<keyword evidence="5 9" id="KW-0406">Ion transport</keyword>
<organism evidence="11 12">
    <name type="scientific">Coptis chinensis</name>
    <dbReference type="NCBI Taxonomy" id="261450"/>
    <lineage>
        <taxon>Eukaryota</taxon>
        <taxon>Viridiplantae</taxon>
        <taxon>Streptophyta</taxon>
        <taxon>Embryophyta</taxon>
        <taxon>Tracheophyta</taxon>
        <taxon>Spermatophyta</taxon>
        <taxon>Magnoliopsida</taxon>
        <taxon>Ranunculales</taxon>
        <taxon>Ranunculaceae</taxon>
        <taxon>Coptidoideae</taxon>
        <taxon>Coptis</taxon>
    </lineage>
</organism>
<dbReference type="Pfam" id="PF03223">
    <property type="entry name" value="V-ATPase_C"/>
    <property type="match status" value="1"/>
</dbReference>
<evidence type="ECO:0000256" key="7">
    <source>
        <dbReference type="ARBA" id="ARBA00023306"/>
    </source>
</evidence>
<evidence type="ECO:0000256" key="6">
    <source>
        <dbReference type="ARBA" id="ARBA00023127"/>
    </source>
</evidence>
<keyword evidence="6 8" id="KW-0195">Cyclin</keyword>
<gene>
    <name evidence="11" type="ORF">IFM89_015921</name>
</gene>
<evidence type="ECO:0000256" key="5">
    <source>
        <dbReference type="ARBA" id="ARBA00023065"/>
    </source>
</evidence>
<dbReference type="PANTHER" id="PTHR10177">
    <property type="entry name" value="CYCLINS"/>
    <property type="match status" value="1"/>
</dbReference>
<evidence type="ECO:0000256" key="1">
    <source>
        <dbReference type="ARBA" id="ARBA00006138"/>
    </source>
</evidence>
<comment type="caution">
    <text evidence="11">The sequence shown here is derived from an EMBL/GenBank/DDBJ whole genome shotgun (WGS) entry which is preliminary data.</text>
</comment>
<dbReference type="InterPro" id="IPR006671">
    <property type="entry name" value="Cyclin_N"/>
</dbReference>
<dbReference type="InterPro" id="IPR039361">
    <property type="entry name" value="Cyclin"/>
</dbReference>
<comment type="similarity">
    <text evidence="1 9">Belongs to the V-ATPase C subunit family.</text>
</comment>